<dbReference type="AlphaFoldDB" id="A3HSY3"/>
<dbReference type="Pfam" id="PF02625">
    <property type="entry name" value="XdhC_CoxI"/>
    <property type="match status" value="1"/>
</dbReference>
<dbReference type="PANTHER" id="PTHR30388">
    <property type="entry name" value="ALDEHYDE OXIDOREDUCTASE MOLYBDENUM COFACTOR ASSEMBLY PROTEIN"/>
    <property type="match status" value="1"/>
</dbReference>
<evidence type="ECO:0000259" key="2">
    <source>
        <dbReference type="Pfam" id="PF13478"/>
    </source>
</evidence>
<dbReference type="eggNOG" id="COG1975">
    <property type="taxonomic scope" value="Bacteria"/>
</dbReference>
<proteinExistence type="predicted"/>
<name>A3HSY3_9BACT</name>
<reference evidence="3 4" key="1">
    <citation type="journal article" date="2011" name="J. Bacteriol.">
        <title>Complete genome sequence of Algoriphagus sp. PR1, bacterial prey of a colony-forming choanoflagellate.</title>
        <authorList>
            <person name="Alegado R.A."/>
            <person name="Ferriera S."/>
            <person name="Nusbaum C."/>
            <person name="Young S.K."/>
            <person name="Zeng Q."/>
            <person name="Imamovic A."/>
            <person name="Fairclough S.R."/>
            <person name="King N."/>
        </authorList>
    </citation>
    <scope>NUCLEOTIDE SEQUENCE [LARGE SCALE GENOMIC DNA]</scope>
    <source>
        <strain evidence="3 4">PR1</strain>
    </source>
</reference>
<feature type="domain" description="XdhC- CoxI" evidence="1">
    <location>
        <begin position="17"/>
        <end position="81"/>
    </location>
</feature>
<feature type="domain" description="XdhC Rossmann" evidence="2">
    <location>
        <begin position="207"/>
        <end position="348"/>
    </location>
</feature>
<organism evidence="3 4">
    <name type="scientific">Algoriphagus machipongonensis</name>
    <dbReference type="NCBI Taxonomy" id="388413"/>
    <lineage>
        <taxon>Bacteria</taxon>
        <taxon>Pseudomonadati</taxon>
        <taxon>Bacteroidota</taxon>
        <taxon>Cytophagia</taxon>
        <taxon>Cytophagales</taxon>
        <taxon>Cyclobacteriaceae</taxon>
        <taxon>Algoriphagus</taxon>
    </lineage>
</organism>
<sequence length="372" mass="40599">MKEFQSIIQAYDLYKSSGKKIALATVVHVDGSAYRRPGARMLVSEDGELTGAISGGCLEGDALRKAQSVIFKQKSMLVTYDTTDEDDQKFGVGLGCNGIIQVLIEPIDYSDELNSVNLLKMALSDRNVSTLVTIFSIKNSRSEQVGTVILSNNGISEGHLDKVDPVLLESILAQVNDRDSMGSLIKSYPEHDSVQVFYEKVKPPTRLLLFGAGNDTIPLSQLADILGFELILIDGRANQATKSRFPKAKTIILGTANEVVKNLEIDSQTVALLMTHNFEYECVVLEQLLQFPIPYIGILGPKKKSEKMIQRLESHGISIEKDNLYSPMGLDIGAEGSEEIALSILAEIKAVLAGKNGGFLKDKEGPIHEEIA</sequence>
<dbReference type="Proteomes" id="UP000003919">
    <property type="component" value="Chromosome"/>
</dbReference>
<dbReference type="InterPro" id="IPR003777">
    <property type="entry name" value="XdhC_CoxI"/>
</dbReference>
<dbReference type="OrthoDB" id="9773039at2"/>
<dbReference type="HOGENOM" id="CLU_041115_1_1_10"/>
<dbReference type="Gene3D" id="3.40.50.720">
    <property type="entry name" value="NAD(P)-binding Rossmann-like Domain"/>
    <property type="match status" value="1"/>
</dbReference>
<dbReference type="InterPro" id="IPR052698">
    <property type="entry name" value="MoCofactor_Util/Proc"/>
</dbReference>
<dbReference type="STRING" id="388413.ALPR1_12060"/>
<dbReference type="InterPro" id="IPR027051">
    <property type="entry name" value="XdhC_Rossmann_dom"/>
</dbReference>
<gene>
    <name evidence="3" type="ORF">ALPR1_12060</name>
</gene>
<comment type="caution">
    <text evidence="3">The sequence shown here is derived from an EMBL/GenBank/DDBJ whole genome shotgun (WGS) entry which is preliminary data.</text>
</comment>
<evidence type="ECO:0000313" key="4">
    <source>
        <dbReference type="Proteomes" id="UP000003919"/>
    </source>
</evidence>
<dbReference type="RefSeq" id="WP_008200839.1">
    <property type="nucleotide sequence ID" value="NZ_CM001023.1"/>
</dbReference>
<protein>
    <submittedName>
        <fullName evidence="3">XdhC/CoxI family protein</fullName>
    </submittedName>
</protein>
<accession>A3HSY3</accession>
<dbReference type="Pfam" id="PF13478">
    <property type="entry name" value="XdhC_C"/>
    <property type="match status" value="1"/>
</dbReference>
<dbReference type="EMBL" id="CM001023">
    <property type="protein sequence ID" value="EAZ82951.1"/>
    <property type="molecule type" value="Genomic_DNA"/>
</dbReference>
<dbReference type="EMBL" id="AAXU02000001">
    <property type="protein sequence ID" value="EAZ82951.1"/>
    <property type="molecule type" value="Genomic_DNA"/>
</dbReference>
<dbReference type="PANTHER" id="PTHR30388:SF6">
    <property type="entry name" value="XANTHINE DEHYDROGENASE SUBUNIT A-RELATED"/>
    <property type="match status" value="1"/>
</dbReference>
<evidence type="ECO:0000313" key="3">
    <source>
        <dbReference type="EMBL" id="EAZ82951.1"/>
    </source>
</evidence>
<keyword evidence="4" id="KW-1185">Reference proteome</keyword>
<evidence type="ECO:0000259" key="1">
    <source>
        <dbReference type="Pfam" id="PF02625"/>
    </source>
</evidence>